<reference evidence="2" key="1">
    <citation type="journal article" date="2022" name="Front. Genet.">
        <title>Chromosome-Scale Assembly of the Dendrobium nobile Genome Provides Insights Into the Molecular Mechanism of the Biosynthesis of the Medicinal Active Ingredient of Dendrobium.</title>
        <authorList>
            <person name="Xu Q."/>
            <person name="Niu S.-C."/>
            <person name="Li K.-L."/>
            <person name="Zheng P.-J."/>
            <person name="Zhang X.-J."/>
            <person name="Jia Y."/>
            <person name="Liu Y."/>
            <person name="Niu Y.-X."/>
            <person name="Yu L.-H."/>
            <person name="Chen D.-F."/>
            <person name="Zhang G.-Q."/>
        </authorList>
    </citation>
    <scope>NUCLEOTIDE SEQUENCE</scope>
    <source>
        <tissue evidence="2">Leaf</tissue>
    </source>
</reference>
<protein>
    <submittedName>
        <fullName evidence="2">Uncharacterized protein</fullName>
    </submittedName>
</protein>
<gene>
    <name evidence="2" type="ORF">KFK09_020397</name>
</gene>
<dbReference type="Proteomes" id="UP000829196">
    <property type="component" value="Unassembled WGS sequence"/>
</dbReference>
<name>A0A8T3ASV5_DENNO</name>
<feature type="compositionally biased region" description="Low complexity" evidence="1">
    <location>
        <begin position="54"/>
        <end position="69"/>
    </location>
</feature>
<organism evidence="2 3">
    <name type="scientific">Dendrobium nobile</name>
    <name type="common">Orchid</name>
    <dbReference type="NCBI Taxonomy" id="94219"/>
    <lineage>
        <taxon>Eukaryota</taxon>
        <taxon>Viridiplantae</taxon>
        <taxon>Streptophyta</taxon>
        <taxon>Embryophyta</taxon>
        <taxon>Tracheophyta</taxon>
        <taxon>Spermatophyta</taxon>
        <taxon>Magnoliopsida</taxon>
        <taxon>Liliopsida</taxon>
        <taxon>Asparagales</taxon>
        <taxon>Orchidaceae</taxon>
        <taxon>Epidendroideae</taxon>
        <taxon>Malaxideae</taxon>
        <taxon>Dendrobiinae</taxon>
        <taxon>Dendrobium</taxon>
    </lineage>
</organism>
<sequence>MACSNLIIEVPLSSESAEIESGTSKNVSRDPKNVRIGHFGTKIGPKIGLGGRTGRPAAAAATGTAGQRSDVRAARLGRLTRLRPAWARAPARAAACLGRACGPRSSPPGPRLGPARRPAWAAPAARAAARAVGCWACCRPAWWLAWAA</sequence>
<evidence type="ECO:0000256" key="1">
    <source>
        <dbReference type="SAM" id="MobiDB-lite"/>
    </source>
</evidence>
<dbReference type="AlphaFoldDB" id="A0A8T3ASV5"/>
<proteinExistence type="predicted"/>
<comment type="caution">
    <text evidence="2">The sequence shown here is derived from an EMBL/GenBank/DDBJ whole genome shotgun (WGS) entry which is preliminary data.</text>
</comment>
<evidence type="ECO:0000313" key="3">
    <source>
        <dbReference type="Proteomes" id="UP000829196"/>
    </source>
</evidence>
<evidence type="ECO:0000313" key="2">
    <source>
        <dbReference type="EMBL" id="KAI0497175.1"/>
    </source>
</evidence>
<accession>A0A8T3ASV5</accession>
<feature type="region of interest" description="Disordered" evidence="1">
    <location>
        <begin position="45"/>
        <end position="69"/>
    </location>
</feature>
<dbReference type="EMBL" id="JAGYWB010000015">
    <property type="protein sequence ID" value="KAI0497175.1"/>
    <property type="molecule type" value="Genomic_DNA"/>
</dbReference>
<keyword evidence="3" id="KW-1185">Reference proteome</keyword>